<dbReference type="STRING" id="51511.ENSCSAVP00000020078"/>
<dbReference type="InParanoid" id="H2ZR62"/>
<evidence type="ECO:0000313" key="4">
    <source>
        <dbReference type="Proteomes" id="UP000007875"/>
    </source>
</evidence>
<dbReference type="PANTHER" id="PTHR13166">
    <property type="entry name" value="PROTEIN C6ORF149"/>
    <property type="match status" value="1"/>
</dbReference>
<evidence type="ECO:0000313" key="3">
    <source>
        <dbReference type="Ensembl" id="ENSCSAVP00000020078.1"/>
    </source>
</evidence>
<dbReference type="GO" id="GO:1990221">
    <property type="term" value="C:L-cysteine desulfurase complex"/>
    <property type="evidence" value="ECO:0007669"/>
    <property type="project" value="TreeGrafter"/>
</dbReference>
<dbReference type="InterPro" id="IPR045297">
    <property type="entry name" value="Complex1_LYR_LYRM4"/>
</dbReference>
<reference evidence="4" key="1">
    <citation type="submission" date="2003-08" db="EMBL/GenBank/DDBJ databases">
        <authorList>
            <person name="Birren B."/>
            <person name="Nusbaum C."/>
            <person name="Abebe A."/>
            <person name="Abouelleil A."/>
            <person name="Adekoya E."/>
            <person name="Ait-zahra M."/>
            <person name="Allen N."/>
            <person name="Allen T."/>
            <person name="An P."/>
            <person name="Anderson M."/>
            <person name="Anderson S."/>
            <person name="Arachchi H."/>
            <person name="Armbruster J."/>
            <person name="Bachantsang P."/>
            <person name="Baldwin J."/>
            <person name="Barry A."/>
            <person name="Bayul T."/>
            <person name="Blitshsteyn B."/>
            <person name="Bloom T."/>
            <person name="Blye J."/>
            <person name="Boguslavskiy L."/>
            <person name="Borowsky M."/>
            <person name="Boukhgalter B."/>
            <person name="Brunache A."/>
            <person name="Butler J."/>
            <person name="Calixte N."/>
            <person name="Calvo S."/>
            <person name="Camarata J."/>
            <person name="Campo K."/>
            <person name="Chang J."/>
            <person name="Cheshatsang Y."/>
            <person name="Citroen M."/>
            <person name="Collymore A."/>
            <person name="Considine T."/>
            <person name="Cook A."/>
            <person name="Cooke P."/>
            <person name="Corum B."/>
            <person name="Cuomo C."/>
            <person name="David R."/>
            <person name="Dawoe T."/>
            <person name="Degray S."/>
            <person name="Dodge S."/>
            <person name="Dooley K."/>
            <person name="Dorje P."/>
            <person name="Dorjee K."/>
            <person name="Dorris L."/>
            <person name="Duffey N."/>
            <person name="Dupes A."/>
            <person name="Elkins T."/>
            <person name="Engels R."/>
            <person name="Erickson J."/>
            <person name="Farina A."/>
            <person name="Faro S."/>
            <person name="Ferreira P."/>
            <person name="Fischer H."/>
            <person name="Fitzgerald M."/>
            <person name="Foley K."/>
            <person name="Gage D."/>
            <person name="Galagan J."/>
            <person name="Gearin G."/>
            <person name="Gnerre S."/>
            <person name="Gnirke A."/>
            <person name="Goyette A."/>
            <person name="Graham J."/>
            <person name="Grandbois E."/>
            <person name="Gyaltsen K."/>
            <person name="Hafez N."/>
            <person name="Hagopian D."/>
            <person name="Hagos B."/>
            <person name="Hall J."/>
            <person name="Hatcher B."/>
            <person name="Heller A."/>
            <person name="Higgins H."/>
            <person name="Honan T."/>
            <person name="Horn A."/>
            <person name="Houde N."/>
            <person name="Hughes L."/>
            <person name="Hulme W."/>
            <person name="Husby E."/>
            <person name="Iliev I."/>
            <person name="Jaffe D."/>
            <person name="Jones C."/>
            <person name="Kamal M."/>
            <person name="Kamat A."/>
            <person name="Kamvysselis M."/>
            <person name="Karlsson E."/>
            <person name="Kells C."/>
            <person name="Kieu A."/>
            <person name="Kisner P."/>
            <person name="Kodira C."/>
            <person name="Kulbokas E."/>
            <person name="Labutti K."/>
            <person name="Lama D."/>
            <person name="Landers T."/>
            <person name="Leger J."/>
            <person name="Levine S."/>
            <person name="Lewis D."/>
            <person name="Lewis T."/>
            <person name="Lindblad-toh K."/>
            <person name="Liu X."/>
            <person name="Lokyitsang T."/>
            <person name="Lokyitsang Y."/>
            <person name="Lucien O."/>
            <person name="Lui A."/>
            <person name="Ma L.J."/>
            <person name="Mabbitt R."/>
            <person name="Macdonald J."/>
            <person name="Maclean C."/>
            <person name="Major J."/>
            <person name="Manning J."/>
            <person name="Marabella R."/>
            <person name="Maru K."/>
            <person name="Matthews C."/>
            <person name="Mauceli E."/>
            <person name="Mccarthy M."/>
            <person name="Mcdonough S."/>
            <person name="Mcghee T."/>
            <person name="Meldrim J."/>
            <person name="Meneus L."/>
            <person name="Mesirov J."/>
            <person name="Mihalev A."/>
            <person name="Mihova T."/>
            <person name="Mikkelsen T."/>
            <person name="Mlenga V."/>
            <person name="Moru K."/>
            <person name="Mozes J."/>
            <person name="Mulrain L."/>
            <person name="Munson G."/>
            <person name="Naylor J."/>
            <person name="Newes C."/>
            <person name="Nguyen C."/>
            <person name="Nguyen N."/>
            <person name="Nguyen T."/>
            <person name="Nicol R."/>
            <person name="Nielsen C."/>
            <person name="Nizzari M."/>
            <person name="Norbu C."/>
            <person name="Norbu N."/>
            <person name="O'donnell P."/>
            <person name="Okoawo O."/>
            <person name="O'leary S."/>
            <person name="Omotosho B."/>
            <person name="O'neill K."/>
            <person name="Osman S."/>
            <person name="Parker S."/>
            <person name="Perrin D."/>
            <person name="Phunkhang P."/>
            <person name="Piqani B."/>
            <person name="Purcell S."/>
            <person name="Rachupka T."/>
            <person name="Ramasamy U."/>
            <person name="Rameau R."/>
            <person name="Ray V."/>
            <person name="Raymond C."/>
            <person name="Retta R."/>
            <person name="Richardson S."/>
            <person name="Rise C."/>
            <person name="Rodriguez J."/>
            <person name="Rogers J."/>
            <person name="Rogov P."/>
            <person name="Rutman M."/>
            <person name="Schupbach R."/>
            <person name="Seaman C."/>
            <person name="Settipalli S."/>
            <person name="Sharpe T."/>
            <person name="Sheridan J."/>
            <person name="Sherpa N."/>
            <person name="Shi J."/>
            <person name="Smirnov S."/>
            <person name="Smith C."/>
            <person name="Sougnez C."/>
            <person name="Spencer B."/>
            <person name="Stalker J."/>
            <person name="Stange-thomann N."/>
            <person name="Stavropoulos S."/>
            <person name="Stetson K."/>
            <person name="Stone C."/>
            <person name="Stone S."/>
            <person name="Stubbs M."/>
            <person name="Talamas J."/>
            <person name="Tchuinga P."/>
            <person name="Tenzing P."/>
            <person name="Tesfaye S."/>
            <person name="Theodore J."/>
            <person name="Thoulutsang Y."/>
            <person name="Topham K."/>
            <person name="Towey S."/>
            <person name="Tsamla T."/>
            <person name="Tsomo N."/>
            <person name="Vallee D."/>
            <person name="Vassiliev H."/>
            <person name="Venkataraman V."/>
            <person name="Vinson J."/>
            <person name="Vo A."/>
            <person name="Wade C."/>
            <person name="Wang S."/>
            <person name="Wangchuk T."/>
            <person name="Wangdi T."/>
            <person name="Whittaker C."/>
            <person name="Wilkinson J."/>
            <person name="Wu Y."/>
            <person name="Wyman D."/>
            <person name="Yadav S."/>
            <person name="Yang S."/>
            <person name="Yang X."/>
            <person name="Yeager S."/>
            <person name="Yee E."/>
            <person name="Young G."/>
            <person name="Zainoun J."/>
            <person name="Zembeck L."/>
            <person name="Zimmer A."/>
            <person name="Zody M."/>
            <person name="Lander E."/>
        </authorList>
    </citation>
    <scope>NUCLEOTIDE SEQUENCE [LARGE SCALE GENOMIC DNA]</scope>
</reference>
<dbReference type="Pfam" id="PF05347">
    <property type="entry name" value="Complex1_LYR"/>
    <property type="match status" value="1"/>
</dbReference>
<keyword evidence="4" id="KW-1185">Reference proteome</keyword>
<sequence length="79" mass="9237">SKLYKQLITECAKFSDYNFRSHALRRVKHAYETHLSETDETKIANISKKMKEDIESTSRQVTIGHLFAAERHILDKNNT</sequence>
<reference evidence="3" key="3">
    <citation type="submission" date="2025-09" db="UniProtKB">
        <authorList>
            <consortium name="Ensembl"/>
        </authorList>
    </citation>
    <scope>IDENTIFICATION</scope>
</reference>
<evidence type="ECO:0000259" key="2">
    <source>
        <dbReference type="Pfam" id="PF05347"/>
    </source>
</evidence>
<dbReference type="HOGENOM" id="CLU_120076_3_0_1"/>
<dbReference type="GO" id="GO:0005739">
    <property type="term" value="C:mitochondrion"/>
    <property type="evidence" value="ECO:0007669"/>
    <property type="project" value="TreeGrafter"/>
</dbReference>
<proteinExistence type="inferred from homology"/>
<dbReference type="CDD" id="cd20264">
    <property type="entry name" value="Complex1_LYR_LYRM4"/>
    <property type="match status" value="1"/>
</dbReference>
<dbReference type="GO" id="GO:0016226">
    <property type="term" value="P:iron-sulfur cluster assembly"/>
    <property type="evidence" value="ECO:0007669"/>
    <property type="project" value="InterPro"/>
</dbReference>
<organism evidence="3 4">
    <name type="scientific">Ciona savignyi</name>
    <name type="common">Pacific transparent sea squirt</name>
    <dbReference type="NCBI Taxonomy" id="51511"/>
    <lineage>
        <taxon>Eukaryota</taxon>
        <taxon>Metazoa</taxon>
        <taxon>Chordata</taxon>
        <taxon>Tunicata</taxon>
        <taxon>Ascidiacea</taxon>
        <taxon>Phlebobranchia</taxon>
        <taxon>Cionidae</taxon>
        <taxon>Ciona</taxon>
    </lineage>
</organism>
<feature type="domain" description="Complex 1 LYR protein" evidence="2">
    <location>
        <begin position="2"/>
        <end position="55"/>
    </location>
</feature>
<accession>H2ZR62</accession>
<evidence type="ECO:0000256" key="1">
    <source>
        <dbReference type="ARBA" id="ARBA00009508"/>
    </source>
</evidence>
<dbReference type="InterPro" id="IPR008011">
    <property type="entry name" value="Complex1_LYR_dom"/>
</dbReference>
<protein>
    <recommendedName>
        <fullName evidence="2">Complex 1 LYR protein domain-containing protein</fullName>
    </recommendedName>
</protein>
<dbReference type="AlphaFoldDB" id="H2ZR62"/>
<dbReference type="InterPro" id="IPR051522">
    <property type="entry name" value="ISC_assembly_LYR"/>
</dbReference>
<dbReference type="PANTHER" id="PTHR13166:SF7">
    <property type="entry name" value="LYR MOTIF-CONTAINING PROTEIN 4"/>
    <property type="match status" value="1"/>
</dbReference>
<reference evidence="3" key="2">
    <citation type="submission" date="2025-08" db="UniProtKB">
        <authorList>
            <consortium name="Ensembl"/>
        </authorList>
    </citation>
    <scope>IDENTIFICATION</scope>
</reference>
<dbReference type="Proteomes" id="UP000007875">
    <property type="component" value="Unassembled WGS sequence"/>
</dbReference>
<name>H2ZR62_CIOSA</name>
<dbReference type="Ensembl" id="ENSCSAVT00000020293.1">
    <property type="protein sequence ID" value="ENSCSAVP00000020078.1"/>
    <property type="gene ID" value="ENSCSAVG00000011788.1"/>
</dbReference>
<comment type="similarity">
    <text evidence="1">Belongs to the complex I LYR family.</text>
</comment>